<reference evidence="1 2" key="1">
    <citation type="submission" date="2020-01" db="EMBL/GenBank/DDBJ databases">
        <title>Identification and distribution of gene clusters putatively required for synthesis of sphingolipid metabolism inhibitors in phylogenetically diverse species of the filamentous fungus Fusarium.</title>
        <authorList>
            <person name="Kim H.-S."/>
            <person name="Busman M."/>
            <person name="Brown D.W."/>
            <person name="Divon H."/>
            <person name="Uhlig S."/>
            <person name="Proctor R.H."/>
        </authorList>
    </citation>
    <scope>NUCLEOTIDE SEQUENCE [LARGE SCALE GENOMIC DNA]</scope>
    <source>
        <strain evidence="1 2">NRRL 20459</strain>
    </source>
</reference>
<gene>
    <name evidence="1" type="ORF">FALBO_609</name>
</gene>
<sequence length="330" mass="37851">MDPQENQLRWTLEDEQAVQARWEQSIEKKFLATIGPDRIQLAVLWEVCLRVFKCSPVDLISPLRNLRYEYEKKPDFEADPPEELFVFSENFSRWLIPLILHPIWKGQDWRLAMALQYASICHHDDRRPWKVPALCDALANLQQSIDETNGAEMPKPIHEMHREAREKALKDGKDPCLMSDLLAHLGDIAIKNDSDVYEIRSLITSGDAAGDKFEAYRITIIDLYSLTKAINTMGSVDLPLLQPIKHPDKFTLAVVCHKDQPSQECVRAFHERAGLQNLRRLRLVRKMRDISGDEMSGLDFKGPVSFKICDDHVDDDATPSPVTFVSDDCE</sequence>
<protein>
    <submittedName>
        <fullName evidence="1">Uncharacterized protein</fullName>
    </submittedName>
</protein>
<keyword evidence="2" id="KW-1185">Reference proteome</keyword>
<dbReference type="Proteomes" id="UP000554235">
    <property type="component" value="Unassembled WGS sequence"/>
</dbReference>
<evidence type="ECO:0000313" key="1">
    <source>
        <dbReference type="EMBL" id="KAF4472484.1"/>
    </source>
</evidence>
<dbReference type="OrthoDB" id="4754366at2759"/>
<comment type="caution">
    <text evidence="1">The sequence shown here is derived from an EMBL/GenBank/DDBJ whole genome shotgun (WGS) entry which is preliminary data.</text>
</comment>
<organism evidence="1 2">
    <name type="scientific">Fusarium albosuccineum</name>
    <dbReference type="NCBI Taxonomy" id="1237068"/>
    <lineage>
        <taxon>Eukaryota</taxon>
        <taxon>Fungi</taxon>
        <taxon>Dikarya</taxon>
        <taxon>Ascomycota</taxon>
        <taxon>Pezizomycotina</taxon>
        <taxon>Sordariomycetes</taxon>
        <taxon>Hypocreomycetidae</taxon>
        <taxon>Hypocreales</taxon>
        <taxon>Nectriaceae</taxon>
        <taxon>Fusarium</taxon>
        <taxon>Fusarium decemcellulare species complex</taxon>
    </lineage>
</organism>
<name>A0A8H4PEC1_9HYPO</name>
<dbReference type="AlphaFoldDB" id="A0A8H4PEC1"/>
<evidence type="ECO:0000313" key="2">
    <source>
        <dbReference type="Proteomes" id="UP000554235"/>
    </source>
</evidence>
<dbReference type="EMBL" id="JAADYS010000070">
    <property type="protein sequence ID" value="KAF4472484.1"/>
    <property type="molecule type" value="Genomic_DNA"/>
</dbReference>
<proteinExistence type="predicted"/>
<accession>A0A8H4PEC1</accession>